<accession>A0AA88CYK6</accession>
<protein>
    <submittedName>
        <fullName evidence="1">Uncharacterized protein</fullName>
    </submittedName>
</protein>
<dbReference type="AlphaFoldDB" id="A0AA88CYK6"/>
<gene>
    <name evidence="1" type="ORF">TIFTF001_043459</name>
</gene>
<keyword evidence="2" id="KW-1185">Reference proteome</keyword>
<sequence>MFLHTRKRPEAKIKTRHFENMCSNIGSMAQSVAAMVPKLDGLIDVLSTADKDVAGLQATLYEEIMKIEGLDDDQLYDATNILATNHDMLRVFYNIPDQLKKGYILKVLSRGA</sequence>
<reference evidence="1" key="1">
    <citation type="submission" date="2023-07" db="EMBL/GenBank/DDBJ databases">
        <title>draft genome sequence of fig (Ficus carica).</title>
        <authorList>
            <person name="Takahashi T."/>
            <person name="Nishimura K."/>
        </authorList>
    </citation>
    <scope>NUCLEOTIDE SEQUENCE</scope>
</reference>
<dbReference type="Proteomes" id="UP001187192">
    <property type="component" value="Unassembled WGS sequence"/>
</dbReference>
<proteinExistence type="predicted"/>
<name>A0AA88CYK6_FICCA</name>
<organism evidence="1 2">
    <name type="scientific">Ficus carica</name>
    <name type="common">Common fig</name>
    <dbReference type="NCBI Taxonomy" id="3494"/>
    <lineage>
        <taxon>Eukaryota</taxon>
        <taxon>Viridiplantae</taxon>
        <taxon>Streptophyta</taxon>
        <taxon>Embryophyta</taxon>
        <taxon>Tracheophyta</taxon>
        <taxon>Spermatophyta</taxon>
        <taxon>Magnoliopsida</taxon>
        <taxon>eudicotyledons</taxon>
        <taxon>Gunneridae</taxon>
        <taxon>Pentapetalae</taxon>
        <taxon>rosids</taxon>
        <taxon>fabids</taxon>
        <taxon>Rosales</taxon>
        <taxon>Moraceae</taxon>
        <taxon>Ficeae</taxon>
        <taxon>Ficus</taxon>
    </lineage>
</organism>
<evidence type="ECO:0000313" key="2">
    <source>
        <dbReference type="Proteomes" id="UP001187192"/>
    </source>
</evidence>
<comment type="caution">
    <text evidence="1">The sequence shown here is derived from an EMBL/GenBank/DDBJ whole genome shotgun (WGS) entry which is preliminary data.</text>
</comment>
<evidence type="ECO:0000313" key="1">
    <source>
        <dbReference type="EMBL" id="GMN22149.1"/>
    </source>
</evidence>
<dbReference type="EMBL" id="BTGU01002809">
    <property type="protein sequence ID" value="GMN22149.1"/>
    <property type="molecule type" value="Genomic_DNA"/>
</dbReference>